<accession>S9TBL8</accession>
<name>S9TBL8_9TRYP</name>
<organism evidence="1 2">
    <name type="scientific">Strigomonas culicis</name>
    <dbReference type="NCBI Taxonomy" id="28005"/>
    <lineage>
        <taxon>Eukaryota</taxon>
        <taxon>Discoba</taxon>
        <taxon>Euglenozoa</taxon>
        <taxon>Kinetoplastea</taxon>
        <taxon>Metakinetoplastina</taxon>
        <taxon>Trypanosomatida</taxon>
        <taxon>Trypanosomatidae</taxon>
        <taxon>Strigomonadinae</taxon>
        <taxon>Strigomonas</taxon>
    </lineage>
</organism>
<dbReference type="EMBL" id="ATMH01012107">
    <property type="protein sequence ID" value="EPY15417.1"/>
    <property type="molecule type" value="Genomic_DNA"/>
</dbReference>
<proteinExistence type="predicted"/>
<protein>
    <submittedName>
        <fullName evidence="1">Uncharacterized protein</fullName>
    </submittedName>
</protein>
<dbReference type="OrthoDB" id="273222at2759"/>
<evidence type="ECO:0000313" key="2">
    <source>
        <dbReference type="Proteomes" id="UP000015354"/>
    </source>
</evidence>
<evidence type="ECO:0000313" key="1">
    <source>
        <dbReference type="EMBL" id="EPY15417.1"/>
    </source>
</evidence>
<sequence length="243" mass="27836">MWVKLLAIQYRLLEAPPPPPHTQPAQRQDERAPHLIHELQRSWGTTLSISIAEMARWDPLKAEQMLLLLQNNANKGTNHCTNSNEAQREISVRPLVLLDGHVLTAIENIAAYYRTHYQNHQKQRELLWFCKRHQLLDVFKIMRGLLSKHKGDAGTTSTVKWEEALFLFQLAMDAPATESHTAARALPSVPPRAGLPLLSRREIGQTRRNMLHNATLESLVPILKMLHRIKHHNDTNYSNSAPF</sequence>
<comment type="caution">
    <text evidence="1">The sequence shown here is derived from an EMBL/GenBank/DDBJ whole genome shotgun (WGS) entry which is preliminary data.</text>
</comment>
<gene>
    <name evidence="1" type="ORF">STCU_12040</name>
</gene>
<reference evidence="1 2" key="1">
    <citation type="journal article" date="2013" name="PLoS ONE">
        <title>Predicting the Proteins of Angomonas deanei, Strigomonas culicis and Their Respective Endosymbionts Reveals New Aspects of the Trypanosomatidae Family.</title>
        <authorList>
            <person name="Motta M.C."/>
            <person name="Martins A.C."/>
            <person name="de Souza S.S."/>
            <person name="Catta-Preta C.M."/>
            <person name="Silva R."/>
            <person name="Klein C.C."/>
            <person name="de Almeida L.G."/>
            <person name="de Lima Cunha O."/>
            <person name="Ciapina L.P."/>
            <person name="Brocchi M."/>
            <person name="Colabardini A.C."/>
            <person name="de Araujo Lima B."/>
            <person name="Machado C.R."/>
            <person name="de Almeida Soares C.M."/>
            <person name="Probst C.M."/>
            <person name="de Menezes C.B."/>
            <person name="Thompson C.E."/>
            <person name="Bartholomeu D.C."/>
            <person name="Gradia D.F."/>
            <person name="Pavoni D.P."/>
            <person name="Grisard E.C."/>
            <person name="Fantinatti-Garboggini F."/>
            <person name="Marchini F.K."/>
            <person name="Rodrigues-Luiz G.F."/>
            <person name="Wagner G."/>
            <person name="Goldman G.H."/>
            <person name="Fietto J.L."/>
            <person name="Elias M.C."/>
            <person name="Goldman M.H."/>
            <person name="Sagot M.F."/>
            <person name="Pereira M."/>
            <person name="Stoco P.H."/>
            <person name="de Mendonca-Neto R.P."/>
            <person name="Teixeira S.M."/>
            <person name="Maciel T.E."/>
            <person name="de Oliveira Mendes T.A."/>
            <person name="Urmenyi T.P."/>
            <person name="de Souza W."/>
            <person name="Schenkman S."/>
            <person name="de Vasconcelos A.T."/>
        </authorList>
    </citation>
    <scope>NUCLEOTIDE SEQUENCE [LARGE SCALE GENOMIC DNA]</scope>
</reference>
<dbReference type="AlphaFoldDB" id="S9TBL8"/>
<dbReference type="Proteomes" id="UP000015354">
    <property type="component" value="Unassembled WGS sequence"/>
</dbReference>
<keyword evidence="2" id="KW-1185">Reference proteome</keyword>